<organism evidence="1 2">
    <name type="scientific">Nezara viridula</name>
    <name type="common">Southern green stink bug</name>
    <name type="synonym">Cimex viridulus</name>
    <dbReference type="NCBI Taxonomy" id="85310"/>
    <lineage>
        <taxon>Eukaryota</taxon>
        <taxon>Metazoa</taxon>
        <taxon>Ecdysozoa</taxon>
        <taxon>Arthropoda</taxon>
        <taxon>Hexapoda</taxon>
        <taxon>Insecta</taxon>
        <taxon>Pterygota</taxon>
        <taxon>Neoptera</taxon>
        <taxon>Paraneoptera</taxon>
        <taxon>Hemiptera</taxon>
        <taxon>Heteroptera</taxon>
        <taxon>Panheteroptera</taxon>
        <taxon>Pentatomomorpha</taxon>
        <taxon>Pentatomoidea</taxon>
        <taxon>Pentatomidae</taxon>
        <taxon>Pentatominae</taxon>
        <taxon>Nezara</taxon>
    </lineage>
</organism>
<evidence type="ECO:0000313" key="1">
    <source>
        <dbReference type="EMBL" id="CAH1397797.1"/>
    </source>
</evidence>
<reference evidence="1" key="1">
    <citation type="submission" date="2022-01" db="EMBL/GenBank/DDBJ databases">
        <authorList>
            <person name="King R."/>
        </authorList>
    </citation>
    <scope>NUCLEOTIDE SEQUENCE</scope>
</reference>
<name>A0A9P0MPD0_NEZVI</name>
<accession>A0A9P0MPD0</accession>
<sequence length="121" mass="14066">MEGNRSQWRRPVDWWIRLQDTLTLTVPVLKKKKKQKIIIRPLGPDRTLTKDIKGNHLRTIIANMCASFKTPPTELPPLSARSKLQDNRRTRLASQHWTPYCFRIELCRASVNTMARSATIS</sequence>
<evidence type="ECO:0000313" key="2">
    <source>
        <dbReference type="Proteomes" id="UP001152798"/>
    </source>
</evidence>
<dbReference type="EMBL" id="OV725080">
    <property type="protein sequence ID" value="CAH1397797.1"/>
    <property type="molecule type" value="Genomic_DNA"/>
</dbReference>
<dbReference type="Proteomes" id="UP001152798">
    <property type="component" value="Chromosome 4"/>
</dbReference>
<gene>
    <name evidence="1" type="ORF">NEZAVI_LOCUS7566</name>
</gene>
<protein>
    <submittedName>
        <fullName evidence="1">Uncharacterized protein</fullName>
    </submittedName>
</protein>
<keyword evidence="2" id="KW-1185">Reference proteome</keyword>
<dbReference type="AlphaFoldDB" id="A0A9P0MPD0"/>
<proteinExistence type="predicted"/>